<name>A0AAD9MFR5_9PEZI</name>
<dbReference type="AlphaFoldDB" id="A0AAD9MFR5"/>
<evidence type="ECO:0000256" key="1">
    <source>
        <dbReference type="SAM" id="MobiDB-lite"/>
    </source>
</evidence>
<gene>
    <name evidence="2" type="ORF">P8C59_009562</name>
</gene>
<organism evidence="2 3">
    <name type="scientific">Phyllachora maydis</name>
    <dbReference type="NCBI Taxonomy" id="1825666"/>
    <lineage>
        <taxon>Eukaryota</taxon>
        <taxon>Fungi</taxon>
        <taxon>Dikarya</taxon>
        <taxon>Ascomycota</taxon>
        <taxon>Pezizomycotina</taxon>
        <taxon>Sordariomycetes</taxon>
        <taxon>Sordariomycetidae</taxon>
        <taxon>Phyllachorales</taxon>
        <taxon>Phyllachoraceae</taxon>
        <taxon>Phyllachora</taxon>
    </lineage>
</organism>
<feature type="compositionally biased region" description="Basic residues" evidence="1">
    <location>
        <begin position="18"/>
        <end position="30"/>
    </location>
</feature>
<dbReference type="EMBL" id="JAQQPM010000009">
    <property type="protein sequence ID" value="KAK2075434.1"/>
    <property type="molecule type" value="Genomic_DNA"/>
</dbReference>
<sequence length="78" mass="8530">MNADVKGFAMDPVDVHTPRRIPPHKAHVTQRRLEDHRDSPEGGNAAASHVKADQATQAEKLKMIEDALKLQLALGRAA</sequence>
<evidence type="ECO:0000313" key="3">
    <source>
        <dbReference type="Proteomes" id="UP001217918"/>
    </source>
</evidence>
<keyword evidence="3" id="KW-1185">Reference proteome</keyword>
<dbReference type="Proteomes" id="UP001217918">
    <property type="component" value="Unassembled WGS sequence"/>
</dbReference>
<feature type="region of interest" description="Disordered" evidence="1">
    <location>
        <begin position="1"/>
        <end position="52"/>
    </location>
</feature>
<reference evidence="2" key="1">
    <citation type="journal article" date="2023" name="Mol. Plant Microbe Interact.">
        <title>Elucidating the Obligate Nature and Biological Capacity of an Invasive Fungal Corn Pathogen.</title>
        <authorList>
            <person name="MacCready J.S."/>
            <person name="Roggenkamp E.M."/>
            <person name="Gdanetz K."/>
            <person name="Chilvers M.I."/>
        </authorList>
    </citation>
    <scope>NUCLEOTIDE SEQUENCE</scope>
    <source>
        <strain evidence="2">PM02</strain>
    </source>
</reference>
<protein>
    <submittedName>
        <fullName evidence="2">Uncharacterized protein</fullName>
    </submittedName>
</protein>
<evidence type="ECO:0000313" key="2">
    <source>
        <dbReference type="EMBL" id="KAK2075434.1"/>
    </source>
</evidence>
<feature type="compositionally biased region" description="Basic and acidic residues" evidence="1">
    <location>
        <begin position="31"/>
        <end position="40"/>
    </location>
</feature>
<comment type="caution">
    <text evidence="2">The sequence shown here is derived from an EMBL/GenBank/DDBJ whole genome shotgun (WGS) entry which is preliminary data.</text>
</comment>
<proteinExistence type="predicted"/>
<accession>A0AAD9MFR5</accession>